<reference evidence="3" key="1">
    <citation type="journal article" date="2015" name="MBio">
        <title>Genome-Resolved Metagenomic Analysis Reveals Roles for Candidate Phyla and Other Microbial Community Members in Biogeochemical Transformations in Oil Reservoirs.</title>
        <authorList>
            <person name="Hu P."/>
            <person name="Tom L."/>
            <person name="Singh A."/>
            <person name="Thomas B.C."/>
            <person name="Baker B.J."/>
            <person name="Piceno Y.M."/>
            <person name="Andersen G.L."/>
            <person name="Banfield J.F."/>
        </authorList>
    </citation>
    <scope>NUCLEOTIDE SEQUENCE [LARGE SCALE GENOMIC DNA]</scope>
</reference>
<keyword evidence="1" id="KW-0812">Transmembrane</keyword>
<dbReference type="AlphaFoldDB" id="A0A117M302"/>
<sequence length="117" mass="13279">MIFVISFFLWITFFGRFTLASVVSGLLVSVLVQYVSARLIRPGPFLGTVFRIMLALPVAVFQSFRIIFSKPVFTVRSEKAPENRIVEFGKIISITMTPEEVVISKDREGLLIHEVKK</sequence>
<name>A0A117M302_9BACT</name>
<keyword evidence="1" id="KW-0472">Membrane</keyword>
<dbReference type="Pfam" id="PF01899">
    <property type="entry name" value="MNHE"/>
    <property type="match status" value="1"/>
</dbReference>
<accession>A0A117M302</accession>
<dbReference type="GO" id="GO:0016020">
    <property type="term" value="C:membrane"/>
    <property type="evidence" value="ECO:0007669"/>
    <property type="project" value="InterPro"/>
</dbReference>
<dbReference type="PATRIC" id="fig|1184387.3.peg.753"/>
<dbReference type="Proteomes" id="UP000054092">
    <property type="component" value="Unassembled WGS sequence"/>
</dbReference>
<feature type="transmembrane region" description="Helical" evidence="1">
    <location>
        <begin position="49"/>
        <end position="68"/>
    </location>
</feature>
<evidence type="ECO:0000256" key="1">
    <source>
        <dbReference type="SAM" id="Phobius"/>
    </source>
</evidence>
<dbReference type="EMBL" id="LGGP01000050">
    <property type="protein sequence ID" value="KUK81536.1"/>
    <property type="molecule type" value="Genomic_DNA"/>
</dbReference>
<keyword evidence="1" id="KW-1133">Transmembrane helix</keyword>
<organism evidence="2 3">
    <name type="scientific">Mesotoga prima</name>
    <dbReference type="NCBI Taxonomy" id="1184387"/>
    <lineage>
        <taxon>Bacteria</taxon>
        <taxon>Thermotogati</taxon>
        <taxon>Thermotogota</taxon>
        <taxon>Thermotogae</taxon>
        <taxon>Kosmotogales</taxon>
        <taxon>Kosmotogaceae</taxon>
        <taxon>Mesotoga</taxon>
    </lineage>
</organism>
<proteinExistence type="predicted"/>
<comment type="caution">
    <text evidence="2">The sequence shown here is derived from an EMBL/GenBank/DDBJ whole genome shotgun (WGS) entry which is preliminary data.</text>
</comment>
<evidence type="ECO:0008006" key="4">
    <source>
        <dbReference type="Google" id="ProtNLM"/>
    </source>
</evidence>
<protein>
    <recommendedName>
        <fullName evidence="4">Multisubunit Na+/H+ antiporter, MnhE subunit</fullName>
    </recommendedName>
</protein>
<dbReference type="InterPro" id="IPR002758">
    <property type="entry name" value="Cation_antiport_E"/>
</dbReference>
<evidence type="ECO:0000313" key="3">
    <source>
        <dbReference type="Proteomes" id="UP000054092"/>
    </source>
</evidence>
<evidence type="ECO:0000313" key="2">
    <source>
        <dbReference type="EMBL" id="KUK81536.1"/>
    </source>
</evidence>
<dbReference type="GO" id="GO:0008324">
    <property type="term" value="F:monoatomic cation transmembrane transporter activity"/>
    <property type="evidence" value="ECO:0007669"/>
    <property type="project" value="InterPro"/>
</dbReference>
<gene>
    <name evidence="2" type="ORF">XD94_0424</name>
</gene>